<accession>E5Y2C3</accession>
<reference evidence="3 4" key="2">
    <citation type="submission" date="2013-04" db="EMBL/GenBank/DDBJ databases">
        <title>The Genome Sequence of Bilophila wadsworthia 3_1_6.</title>
        <authorList>
            <consortium name="The Broad Institute Genomics Platform"/>
            <person name="Earl A."/>
            <person name="Ward D."/>
            <person name="Feldgarden M."/>
            <person name="Gevers D."/>
            <person name="Sibley C."/>
            <person name="Strauss J."/>
            <person name="Allen-Vercoe E."/>
            <person name="Walker B."/>
            <person name="Young S."/>
            <person name="Zeng Q."/>
            <person name="Gargeya S."/>
            <person name="Fitzgerald M."/>
            <person name="Haas B."/>
            <person name="Abouelleil A."/>
            <person name="Allen A.W."/>
            <person name="Alvarado L."/>
            <person name="Arachchi H.M."/>
            <person name="Berlin A.M."/>
            <person name="Chapman S.B."/>
            <person name="Gainer-Dewar J."/>
            <person name="Goldberg J."/>
            <person name="Griggs A."/>
            <person name="Gujja S."/>
            <person name="Hansen M."/>
            <person name="Howarth C."/>
            <person name="Imamovic A."/>
            <person name="Ireland A."/>
            <person name="Larimer J."/>
            <person name="McCowan C."/>
            <person name="Murphy C."/>
            <person name="Pearson M."/>
            <person name="Poon T.W."/>
            <person name="Priest M."/>
            <person name="Roberts A."/>
            <person name="Saif S."/>
            <person name="Shea T."/>
            <person name="Sisk P."/>
            <person name="Sykes S."/>
            <person name="Wortman J."/>
            <person name="Nusbaum C."/>
            <person name="Birren B."/>
        </authorList>
    </citation>
    <scope>NUCLEOTIDE SEQUENCE [LARGE SCALE GENOMIC DNA]</scope>
    <source>
        <strain evidence="3 4">3_1_6</strain>
    </source>
</reference>
<reference evidence="3 4" key="1">
    <citation type="submission" date="2010-10" db="EMBL/GenBank/DDBJ databases">
        <authorList>
            <consortium name="The Broad Institute Genome Sequencing Platform"/>
            <person name="Ward D."/>
            <person name="Earl A."/>
            <person name="Feldgarden M."/>
            <person name="Young S.K."/>
            <person name="Gargeya S."/>
            <person name="Zeng Q."/>
            <person name="Alvarado L."/>
            <person name="Berlin A."/>
            <person name="Bochicchio J."/>
            <person name="Chapman S.B."/>
            <person name="Chen Z."/>
            <person name="Freedman E."/>
            <person name="Gellesch M."/>
            <person name="Goldberg J."/>
            <person name="Griggs A."/>
            <person name="Gujja S."/>
            <person name="Heilman E."/>
            <person name="Heiman D."/>
            <person name="Howarth C."/>
            <person name="Mehta T."/>
            <person name="Neiman D."/>
            <person name="Pearson M."/>
            <person name="Roberts A."/>
            <person name="Saif S."/>
            <person name="Shea T."/>
            <person name="Shenoy N."/>
            <person name="Sisk P."/>
            <person name="Stolte C."/>
            <person name="Sykes S."/>
            <person name="White J."/>
            <person name="Yandava C."/>
            <person name="Allen-Vercoe E."/>
            <person name="Sibley C."/>
            <person name="Ambrose C.E."/>
            <person name="Strauss J."/>
            <person name="Daigneault M."/>
            <person name="Haas B."/>
            <person name="Nusbaum C."/>
            <person name="Birren B."/>
        </authorList>
    </citation>
    <scope>NUCLEOTIDE SEQUENCE [LARGE SCALE GENOMIC DNA]</scope>
    <source>
        <strain evidence="3 4">3_1_6</strain>
    </source>
</reference>
<dbReference type="HOGENOM" id="CLU_099043_1_1_7"/>
<dbReference type="Proteomes" id="UP000006034">
    <property type="component" value="Unassembled WGS sequence"/>
</dbReference>
<dbReference type="AlphaFoldDB" id="E5Y2C3"/>
<keyword evidence="4" id="KW-1185">Reference proteome</keyword>
<feature type="domain" description="Cyclophilin-like" evidence="2">
    <location>
        <begin position="48"/>
        <end position="157"/>
    </location>
</feature>
<feature type="chain" id="PRO_5003200798" description="Cyclophilin-like domain-containing protein" evidence="1">
    <location>
        <begin position="41"/>
        <end position="160"/>
    </location>
</feature>
<name>E5Y2C3_BILW3</name>
<dbReference type="InterPro" id="IPR029000">
    <property type="entry name" value="Cyclophilin-like_dom_sf"/>
</dbReference>
<evidence type="ECO:0000313" key="3">
    <source>
        <dbReference type="EMBL" id="EFV45847.2"/>
    </source>
</evidence>
<dbReference type="eggNOG" id="COG4925">
    <property type="taxonomic scope" value="Bacteria"/>
</dbReference>
<protein>
    <recommendedName>
        <fullName evidence="2">Cyclophilin-like domain-containing protein</fullName>
    </recommendedName>
</protein>
<feature type="signal peptide" evidence="1">
    <location>
        <begin position="1"/>
        <end position="40"/>
    </location>
</feature>
<dbReference type="Pfam" id="PF18050">
    <property type="entry name" value="Cyclophil_like2"/>
    <property type="match status" value="1"/>
</dbReference>
<keyword evidence="1" id="KW-0732">Signal</keyword>
<dbReference type="STRING" id="563192.HMPREF0179_00333"/>
<proteinExistence type="predicted"/>
<dbReference type="InterPro" id="IPR041183">
    <property type="entry name" value="Cyclophilin-like"/>
</dbReference>
<gene>
    <name evidence="3" type="ORF">HMPREF0179_00333</name>
</gene>
<dbReference type="Gene3D" id="2.40.100.20">
    <property type="match status" value="1"/>
</dbReference>
<dbReference type="RefSeq" id="WP_016360889.1">
    <property type="nucleotide sequence ID" value="NZ_KE150239.1"/>
</dbReference>
<evidence type="ECO:0000313" key="4">
    <source>
        <dbReference type="Proteomes" id="UP000006034"/>
    </source>
</evidence>
<evidence type="ECO:0000256" key="1">
    <source>
        <dbReference type="SAM" id="SignalP"/>
    </source>
</evidence>
<evidence type="ECO:0000259" key="2">
    <source>
        <dbReference type="Pfam" id="PF18050"/>
    </source>
</evidence>
<organism evidence="3 4">
    <name type="scientific">Bilophila wadsworthia (strain 3_1_6)</name>
    <dbReference type="NCBI Taxonomy" id="563192"/>
    <lineage>
        <taxon>Bacteria</taxon>
        <taxon>Pseudomonadati</taxon>
        <taxon>Thermodesulfobacteriota</taxon>
        <taxon>Desulfovibrionia</taxon>
        <taxon>Desulfovibrionales</taxon>
        <taxon>Desulfovibrionaceae</taxon>
        <taxon>Bilophila</taxon>
    </lineage>
</organism>
<sequence>MNAKQTMRQGRRLPLKQCLLPMAALLLTALAALLPHSAPAGEPMRIRLIVDGETLPAVLEDNPAGRDFLSMLPLTLTVKDYNGTEKIGNPPRVISTEDMPDSIEPSAGDLTFYAPWGNIAIFYREFRLSRGLVRFGRITSGIEKLAAMHGDFSIAFERAE</sequence>
<dbReference type="GeneID" id="78086884"/>
<dbReference type="EMBL" id="ADCP02000002">
    <property type="protein sequence ID" value="EFV45847.2"/>
    <property type="molecule type" value="Genomic_DNA"/>
</dbReference>
<comment type="caution">
    <text evidence="3">The sequence shown here is derived from an EMBL/GenBank/DDBJ whole genome shotgun (WGS) entry which is preliminary data.</text>
</comment>
<dbReference type="SUPFAM" id="SSF50891">
    <property type="entry name" value="Cyclophilin-like"/>
    <property type="match status" value="1"/>
</dbReference>